<dbReference type="EMBL" id="BPLQ01000391">
    <property type="protein sequence ID" value="GIX70695.1"/>
    <property type="molecule type" value="Genomic_DNA"/>
</dbReference>
<accession>A0AAV4MFU7</accession>
<sequence length="107" mass="12373">MRSEREMDDKTSMIQSHHLRSASTTNYPNNPPHSQTSAKTFINGTWDSLRICKWLGDDIQTKTSRQTRTSATRFTNPFDIFKVNDFRQLKKRKSSLHPNTGNAVMEV</sequence>
<proteinExistence type="predicted"/>
<evidence type="ECO:0000313" key="3">
    <source>
        <dbReference type="Proteomes" id="UP001054837"/>
    </source>
</evidence>
<gene>
    <name evidence="2" type="ORF">CDAR_114781</name>
</gene>
<dbReference type="Proteomes" id="UP001054837">
    <property type="component" value="Unassembled WGS sequence"/>
</dbReference>
<name>A0AAV4MFU7_9ARAC</name>
<reference evidence="2 3" key="1">
    <citation type="submission" date="2021-06" db="EMBL/GenBank/DDBJ databases">
        <title>Caerostris darwini draft genome.</title>
        <authorList>
            <person name="Kono N."/>
            <person name="Arakawa K."/>
        </authorList>
    </citation>
    <scope>NUCLEOTIDE SEQUENCE [LARGE SCALE GENOMIC DNA]</scope>
</reference>
<feature type="compositionally biased region" description="Polar residues" evidence="1">
    <location>
        <begin position="21"/>
        <end position="39"/>
    </location>
</feature>
<comment type="caution">
    <text evidence="2">The sequence shown here is derived from an EMBL/GenBank/DDBJ whole genome shotgun (WGS) entry which is preliminary data.</text>
</comment>
<protein>
    <submittedName>
        <fullName evidence="2">Uncharacterized protein</fullName>
    </submittedName>
</protein>
<keyword evidence="3" id="KW-1185">Reference proteome</keyword>
<feature type="compositionally biased region" description="Basic and acidic residues" evidence="1">
    <location>
        <begin position="1"/>
        <end position="11"/>
    </location>
</feature>
<dbReference type="AlphaFoldDB" id="A0AAV4MFU7"/>
<evidence type="ECO:0000313" key="2">
    <source>
        <dbReference type="EMBL" id="GIX70695.1"/>
    </source>
</evidence>
<organism evidence="2 3">
    <name type="scientific">Caerostris darwini</name>
    <dbReference type="NCBI Taxonomy" id="1538125"/>
    <lineage>
        <taxon>Eukaryota</taxon>
        <taxon>Metazoa</taxon>
        <taxon>Ecdysozoa</taxon>
        <taxon>Arthropoda</taxon>
        <taxon>Chelicerata</taxon>
        <taxon>Arachnida</taxon>
        <taxon>Araneae</taxon>
        <taxon>Araneomorphae</taxon>
        <taxon>Entelegynae</taxon>
        <taxon>Araneoidea</taxon>
        <taxon>Araneidae</taxon>
        <taxon>Caerostris</taxon>
    </lineage>
</organism>
<evidence type="ECO:0000256" key="1">
    <source>
        <dbReference type="SAM" id="MobiDB-lite"/>
    </source>
</evidence>
<feature type="region of interest" description="Disordered" evidence="1">
    <location>
        <begin position="1"/>
        <end position="39"/>
    </location>
</feature>